<evidence type="ECO:0000256" key="1">
    <source>
        <dbReference type="ARBA" id="ARBA00004613"/>
    </source>
</evidence>
<gene>
    <name evidence="6" type="ORF">Bpfe_023864</name>
</gene>
<accession>A0AAD8B3G6</accession>
<evidence type="ECO:0000256" key="2">
    <source>
        <dbReference type="ARBA" id="ARBA00008712"/>
    </source>
</evidence>
<evidence type="ECO:0000256" key="5">
    <source>
        <dbReference type="SAM" id="Phobius"/>
    </source>
</evidence>
<sequence>MVKALDLPNHSFLYLFTVVFKMVPAMVKLSILVGLVMVGESLAVFPWVNEYDGPMSFKCPRNQTIMYLSSIHDNSREDRIWEMYCRRSPLGDYCVESDYVNEFDATFDYTCPGNKVLTGISSYHDNTKEDRRFRFTCCRATKNLLRDCYSTEFVNILDRKLTLFVPEGQAIRSIYSINDEGSRDRRFKFGLCKL</sequence>
<comment type="subcellular location">
    <subcellularLocation>
        <location evidence="1">Secreted</location>
    </subcellularLocation>
</comment>
<evidence type="ECO:0000313" key="7">
    <source>
        <dbReference type="Proteomes" id="UP001233172"/>
    </source>
</evidence>
<evidence type="ECO:0000256" key="4">
    <source>
        <dbReference type="ARBA" id="ARBA00023157"/>
    </source>
</evidence>
<dbReference type="EMBL" id="JASAOG010000161">
    <property type="protein sequence ID" value="KAK0046704.1"/>
    <property type="molecule type" value="Genomic_DNA"/>
</dbReference>
<evidence type="ECO:0000256" key="3">
    <source>
        <dbReference type="ARBA" id="ARBA00022525"/>
    </source>
</evidence>
<proteinExistence type="inferred from homology"/>
<protein>
    <submittedName>
        <fullName evidence="6">Dermatopontin</fullName>
    </submittedName>
</protein>
<reference evidence="6" key="1">
    <citation type="journal article" date="2023" name="PLoS Negl. Trop. Dis.">
        <title>A genome sequence for Biomphalaria pfeifferi, the major vector snail for the human-infecting parasite Schistosoma mansoni.</title>
        <authorList>
            <person name="Bu L."/>
            <person name="Lu L."/>
            <person name="Laidemitt M.R."/>
            <person name="Zhang S.M."/>
            <person name="Mutuku M."/>
            <person name="Mkoji G."/>
            <person name="Steinauer M."/>
            <person name="Loker E.S."/>
        </authorList>
    </citation>
    <scope>NUCLEOTIDE SEQUENCE</scope>
    <source>
        <strain evidence="6">KasaAsao</strain>
    </source>
</reference>
<name>A0AAD8B3G6_BIOPF</name>
<evidence type="ECO:0000313" key="6">
    <source>
        <dbReference type="EMBL" id="KAK0046704.1"/>
    </source>
</evidence>
<dbReference type="Proteomes" id="UP001233172">
    <property type="component" value="Unassembled WGS sequence"/>
</dbReference>
<organism evidence="6 7">
    <name type="scientific">Biomphalaria pfeifferi</name>
    <name type="common">Bloodfluke planorb</name>
    <name type="synonym">Freshwater snail</name>
    <dbReference type="NCBI Taxonomy" id="112525"/>
    <lineage>
        <taxon>Eukaryota</taxon>
        <taxon>Metazoa</taxon>
        <taxon>Spiralia</taxon>
        <taxon>Lophotrochozoa</taxon>
        <taxon>Mollusca</taxon>
        <taxon>Gastropoda</taxon>
        <taxon>Heterobranchia</taxon>
        <taxon>Euthyneura</taxon>
        <taxon>Panpulmonata</taxon>
        <taxon>Hygrophila</taxon>
        <taxon>Lymnaeoidea</taxon>
        <taxon>Planorbidae</taxon>
        <taxon>Biomphalaria</taxon>
    </lineage>
</organism>
<comment type="caution">
    <text evidence="6">The sequence shown here is derived from an EMBL/GenBank/DDBJ whole genome shotgun (WGS) entry which is preliminary data.</text>
</comment>
<dbReference type="PANTHER" id="PTHR15040:SF1">
    <property type="entry name" value="DERMATOPONTIN-LIKE ISOFORM X1"/>
    <property type="match status" value="1"/>
</dbReference>
<keyword evidence="4" id="KW-1015">Disulfide bond</keyword>
<dbReference type="GO" id="GO:0005615">
    <property type="term" value="C:extracellular space"/>
    <property type="evidence" value="ECO:0007669"/>
    <property type="project" value="TreeGrafter"/>
</dbReference>
<dbReference type="Pfam" id="PF14704">
    <property type="entry name" value="DERM"/>
    <property type="match status" value="1"/>
</dbReference>
<dbReference type="GO" id="GO:0030199">
    <property type="term" value="P:collagen fibril organization"/>
    <property type="evidence" value="ECO:0007669"/>
    <property type="project" value="TreeGrafter"/>
</dbReference>
<dbReference type="InterPro" id="IPR026645">
    <property type="entry name" value="Dermatopontin"/>
</dbReference>
<reference evidence="6" key="2">
    <citation type="submission" date="2023-04" db="EMBL/GenBank/DDBJ databases">
        <authorList>
            <person name="Bu L."/>
            <person name="Lu L."/>
            <person name="Laidemitt M.R."/>
            <person name="Zhang S.M."/>
            <person name="Mutuku M."/>
            <person name="Mkoji G."/>
            <person name="Steinauer M."/>
            <person name="Loker E.S."/>
        </authorList>
    </citation>
    <scope>NUCLEOTIDE SEQUENCE</scope>
    <source>
        <strain evidence="6">KasaAsao</strain>
        <tissue evidence="6">Whole Snail</tissue>
    </source>
</reference>
<comment type="similarity">
    <text evidence="2">Belongs to the dermatopontin family.</text>
</comment>
<keyword evidence="5" id="KW-1133">Transmembrane helix</keyword>
<dbReference type="AlphaFoldDB" id="A0AAD8B3G6"/>
<keyword evidence="7" id="KW-1185">Reference proteome</keyword>
<keyword evidence="5" id="KW-0472">Membrane</keyword>
<dbReference type="GO" id="GO:0031012">
    <property type="term" value="C:extracellular matrix"/>
    <property type="evidence" value="ECO:0007669"/>
    <property type="project" value="TreeGrafter"/>
</dbReference>
<feature type="transmembrane region" description="Helical" evidence="5">
    <location>
        <begin position="12"/>
        <end position="38"/>
    </location>
</feature>
<keyword evidence="5" id="KW-0812">Transmembrane</keyword>
<keyword evidence="3" id="KW-0964">Secreted</keyword>
<dbReference type="PANTHER" id="PTHR15040">
    <property type="entry name" value="DERMATOPONTIN-RELATED"/>
    <property type="match status" value="1"/>
</dbReference>